<evidence type="ECO:0000256" key="3">
    <source>
        <dbReference type="ARBA" id="ARBA00011524"/>
    </source>
</evidence>
<comment type="subunit">
    <text evidence="3">Associated with the spliceosome.</text>
</comment>
<dbReference type="SUPFAM" id="SSF48452">
    <property type="entry name" value="TPR-like"/>
    <property type="match status" value="3"/>
</dbReference>
<keyword evidence="6" id="KW-0677">Repeat</keyword>
<comment type="subcellular location">
    <subcellularLocation>
        <location evidence="1">Nucleus</location>
    </subcellularLocation>
</comment>
<keyword evidence="7" id="KW-0508">mRNA splicing</keyword>
<feature type="domain" description="Pre-mRNA-splicing factor Syf1/CRNKL1-like C-terminal HAT-repeats" evidence="11">
    <location>
        <begin position="1"/>
        <end position="355"/>
    </location>
</feature>
<evidence type="ECO:0000256" key="4">
    <source>
        <dbReference type="ARBA" id="ARBA00022664"/>
    </source>
</evidence>
<protein>
    <recommendedName>
        <fullName evidence="9">Pre-mRNA-splicing factor SYF1</fullName>
    </recommendedName>
    <alternativeName>
        <fullName evidence="10">Pre-mRNA-splicing factor syf1</fullName>
    </alternativeName>
</protein>
<evidence type="ECO:0000313" key="13">
    <source>
        <dbReference type="Proteomes" id="UP001443914"/>
    </source>
</evidence>
<evidence type="ECO:0000256" key="9">
    <source>
        <dbReference type="ARBA" id="ARBA00039472"/>
    </source>
</evidence>
<dbReference type="PANTHER" id="PTHR11246:SF5">
    <property type="entry name" value="PRE-MRNA-SPLICING FACTOR SYF1"/>
    <property type="match status" value="1"/>
</dbReference>
<dbReference type="EMBL" id="JBDFQZ010000007">
    <property type="protein sequence ID" value="KAK9705684.1"/>
    <property type="molecule type" value="Genomic_DNA"/>
</dbReference>
<accession>A0AAW1JL47</accession>
<dbReference type="FunFam" id="1.25.40.10:FF:000023">
    <property type="entry name" value="Pre-mRNA-splicing factor SYF1"/>
    <property type="match status" value="1"/>
</dbReference>
<keyword evidence="4" id="KW-0507">mRNA processing</keyword>
<keyword evidence="5" id="KW-0747">Spliceosome</keyword>
<dbReference type="Proteomes" id="UP001443914">
    <property type="component" value="Unassembled WGS sequence"/>
</dbReference>
<dbReference type="PANTHER" id="PTHR11246">
    <property type="entry name" value="PRE-MRNA SPLICING FACTOR"/>
    <property type="match status" value="1"/>
</dbReference>
<evidence type="ECO:0000256" key="1">
    <source>
        <dbReference type="ARBA" id="ARBA00004123"/>
    </source>
</evidence>
<dbReference type="InterPro" id="IPR003107">
    <property type="entry name" value="HAT"/>
</dbReference>
<dbReference type="FunFam" id="1.25.40.10:FF:000137">
    <property type="entry name" value="Pre-mRNA-splicing factor syf1"/>
    <property type="match status" value="1"/>
</dbReference>
<dbReference type="InterPro" id="IPR045075">
    <property type="entry name" value="Syf1-like"/>
</dbReference>
<dbReference type="GO" id="GO:0071007">
    <property type="term" value="C:U2-type catalytic step 2 spliceosome"/>
    <property type="evidence" value="ECO:0007669"/>
    <property type="project" value="TreeGrafter"/>
</dbReference>
<dbReference type="SMART" id="SM00386">
    <property type="entry name" value="HAT"/>
    <property type="match status" value="5"/>
</dbReference>
<dbReference type="FunFam" id="1.25.40.10:FF:000038">
    <property type="entry name" value="Putative pre-mRNA-splicing factor SYF1"/>
    <property type="match status" value="1"/>
</dbReference>
<evidence type="ECO:0000256" key="7">
    <source>
        <dbReference type="ARBA" id="ARBA00023187"/>
    </source>
</evidence>
<proteinExistence type="inferred from homology"/>
<dbReference type="GO" id="GO:0071014">
    <property type="term" value="C:post-mRNA release spliceosomal complex"/>
    <property type="evidence" value="ECO:0007669"/>
    <property type="project" value="TreeGrafter"/>
</dbReference>
<dbReference type="InterPro" id="IPR011990">
    <property type="entry name" value="TPR-like_helical_dom_sf"/>
</dbReference>
<dbReference type="InterPro" id="IPR055430">
    <property type="entry name" value="HAT_Syf1_CNRKL1_C"/>
</dbReference>
<evidence type="ECO:0000259" key="11">
    <source>
        <dbReference type="Pfam" id="PF23231"/>
    </source>
</evidence>
<organism evidence="12 13">
    <name type="scientific">Saponaria officinalis</name>
    <name type="common">Common soapwort</name>
    <name type="synonym">Lychnis saponaria</name>
    <dbReference type="NCBI Taxonomy" id="3572"/>
    <lineage>
        <taxon>Eukaryota</taxon>
        <taxon>Viridiplantae</taxon>
        <taxon>Streptophyta</taxon>
        <taxon>Embryophyta</taxon>
        <taxon>Tracheophyta</taxon>
        <taxon>Spermatophyta</taxon>
        <taxon>Magnoliopsida</taxon>
        <taxon>eudicotyledons</taxon>
        <taxon>Gunneridae</taxon>
        <taxon>Pentapetalae</taxon>
        <taxon>Caryophyllales</taxon>
        <taxon>Caryophyllaceae</taxon>
        <taxon>Caryophylleae</taxon>
        <taxon>Saponaria</taxon>
    </lineage>
</organism>
<keyword evidence="8" id="KW-0539">Nucleus</keyword>
<sequence length="459" mass="53303">MKAVGKPYTLWVAFAKLYETHNDLANARVIFDKAVQVNYKAVDHLASVWCEWAEMELKHKNFKGALQLMRRATTEPYVEVKRRVAGDGHEPVQMKVHKSLKLWAFYVDLEESLGDLESTRAVYERILDLRITTPQIILNYAMLLEEHKYFEDAFRVYERGVKIFKYPHVKDIWVTYLSKFVRRYKSSKLEQARELFDNAVETAPAECVKPLFLQYVKLEEDYGLAKQAMNVYDKATKTSPSSEKLNMYEIYIDRAAEIFGVPQTREIYEQEIPSALPDKDVMTMCMKYAELEKSLGEIDRARAIYTYASQFVDPRTDPDFWTKWNDFEVQHGNEDMFREMLRIRRTVAASFSQLAPPPDRDITVTDKTMTLGFVRVGHESQSEAMRTDVNQKDIELPDENDVEDDEKVEIAQKDVPSVVFGGLAKKRDKPEIGEDGVESKVEKSRLGALERIKRRKTNP</sequence>
<comment type="similarity">
    <text evidence="2">Belongs to the crooked-neck family.</text>
</comment>
<dbReference type="Pfam" id="PF23231">
    <property type="entry name" value="HAT_Syf1_CNRKL1_C"/>
    <property type="match status" value="1"/>
</dbReference>
<reference evidence="12" key="1">
    <citation type="submission" date="2024-03" db="EMBL/GenBank/DDBJ databases">
        <title>WGS assembly of Saponaria officinalis var. Norfolk2.</title>
        <authorList>
            <person name="Jenkins J."/>
            <person name="Shu S."/>
            <person name="Grimwood J."/>
            <person name="Barry K."/>
            <person name="Goodstein D."/>
            <person name="Schmutz J."/>
            <person name="Leebens-Mack J."/>
            <person name="Osbourn A."/>
        </authorList>
    </citation>
    <scope>NUCLEOTIDE SEQUENCE [LARGE SCALE GENOMIC DNA]</scope>
    <source>
        <strain evidence="12">JIC</strain>
    </source>
</reference>
<evidence type="ECO:0000256" key="6">
    <source>
        <dbReference type="ARBA" id="ARBA00022737"/>
    </source>
</evidence>
<evidence type="ECO:0000256" key="8">
    <source>
        <dbReference type="ARBA" id="ARBA00023242"/>
    </source>
</evidence>
<evidence type="ECO:0000256" key="2">
    <source>
        <dbReference type="ARBA" id="ARBA00008644"/>
    </source>
</evidence>
<comment type="caution">
    <text evidence="12">The sequence shown here is derived from an EMBL/GenBank/DDBJ whole genome shotgun (WGS) entry which is preliminary data.</text>
</comment>
<evidence type="ECO:0000256" key="10">
    <source>
        <dbReference type="ARBA" id="ARBA00067212"/>
    </source>
</evidence>
<evidence type="ECO:0000256" key="5">
    <source>
        <dbReference type="ARBA" id="ARBA00022728"/>
    </source>
</evidence>
<dbReference type="GO" id="GO:0000974">
    <property type="term" value="C:Prp19 complex"/>
    <property type="evidence" value="ECO:0007669"/>
    <property type="project" value="TreeGrafter"/>
</dbReference>
<name>A0AAW1JL47_SAPOF</name>
<keyword evidence="13" id="KW-1185">Reference proteome</keyword>
<dbReference type="AlphaFoldDB" id="A0AAW1JL47"/>
<evidence type="ECO:0000313" key="12">
    <source>
        <dbReference type="EMBL" id="KAK9705684.1"/>
    </source>
</evidence>
<dbReference type="Gene3D" id="1.25.40.10">
    <property type="entry name" value="Tetratricopeptide repeat domain"/>
    <property type="match status" value="3"/>
</dbReference>
<gene>
    <name evidence="12" type="ORF">RND81_07G075400</name>
</gene>
<dbReference type="GO" id="GO:0000349">
    <property type="term" value="P:generation of catalytic spliceosome for first transesterification step"/>
    <property type="evidence" value="ECO:0007669"/>
    <property type="project" value="TreeGrafter"/>
</dbReference>